<dbReference type="AlphaFoldDB" id="A0A0F4YIZ6"/>
<dbReference type="EMBL" id="LASV01000487">
    <property type="protein sequence ID" value="KKA18179.1"/>
    <property type="molecule type" value="Genomic_DNA"/>
</dbReference>
<comment type="caution">
    <text evidence="2">The sequence shown here is derived from an EMBL/GenBank/DDBJ whole genome shotgun (WGS) entry which is preliminary data.</text>
</comment>
<keyword evidence="3" id="KW-1185">Reference proteome</keyword>
<dbReference type="SUPFAM" id="SSF51905">
    <property type="entry name" value="FAD/NAD(P)-binding domain"/>
    <property type="match status" value="1"/>
</dbReference>
<evidence type="ECO:0000256" key="1">
    <source>
        <dbReference type="SAM" id="MobiDB-lite"/>
    </source>
</evidence>
<dbReference type="PANTHER" id="PTHR15192">
    <property type="entry name" value="PROTEIN CBG05349"/>
    <property type="match status" value="1"/>
</dbReference>
<dbReference type="STRING" id="1408163.A0A0F4YIZ6"/>
<dbReference type="RefSeq" id="XP_013324791.1">
    <property type="nucleotide sequence ID" value="XM_013469337.1"/>
</dbReference>
<feature type="region of interest" description="Disordered" evidence="1">
    <location>
        <begin position="491"/>
        <end position="596"/>
    </location>
</feature>
<dbReference type="PANTHER" id="PTHR15192:SF8">
    <property type="entry name" value="FAD_NAD(P)-BINDING DOMAIN-CONTAINING PROTEIN"/>
    <property type="match status" value="1"/>
</dbReference>
<gene>
    <name evidence="2" type="ORF">T310_7878</name>
</gene>
<dbReference type="Gene3D" id="3.50.50.60">
    <property type="entry name" value="FAD/NAD(P)-binding domain"/>
    <property type="match status" value="1"/>
</dbReference>
<sequence>MSPPLSAADTETDTIIIGNGPSAMILSYILHGHIPFYAANPPHPDHLLHAKLQDAPCLLRPDLDALTHHFAASRLSYSTQALPVNVLLDALLLPQGETDDLGQTTNLEWRYEPDRAVPHLVLGDAPQPGGLWANDPVRVSWDIQTLSYAGMLSLPGYSFADHYRKTKGCELQPFTRPTRRDLAEYLRVYPAEAGIDDAFRCGVQLQGVERTADGGFYVRSHGIRCKHLVLATGIFSHAIRPPPLLARLSNLSSAQRSSSAPAPLLVIGSGFTAADSIISAPHDQPILHVFRWDPDHRPSPLRSCHQQAYPEYAGIYRLMKRAALSSSSSASSSSSQRHKARRLASTPFLDSRRWDEMYQGLPNAEVEDVQVHDDGQQATVRFRLQDGTTMTRAVSGLAYGVGRRGSLQYLDPELRSEVLSGSSGGADSPVDAAMDPDMAPTVTGKTLRSKVMEDLEVARDVFVIGSLTGDSLVRFAYGGCVYAASRLIIPSKDGKRDNTNNNINGSGSSIPKRPAGTPTGGPEAFLNGVDGHGQQRKQHDVQLQQFDDTDDTDKKPLERRKAVDDDNHDDNHDAADENHRSSSSSNNNNDNDSTIMPQMTVSMTSKPRLSSWWTAILNLLMR</sequence>
<protein>
    <recommendedName>
        <fullName evidence="4">L-ornithine N(5)-oxygenase</fullName>
    </recommendedName>
</protein>
<dbReference type="GeneID" id="25320143"/>
<dbReference type="OrthoDB" id="412005at2759"/>
<organism evidence="2 3">
    <name type="scientific">Rasamsonia emersonii (strain ATCC 16479 / CBS 393.64 / IMI 116815)</name>
    <dbReference type="NCBI Taxonomy" id="1408163"/>
    <lineage>
        <taxon>Eukaryota</taxon>
        <taxon>Fungi</taxon>
        <taxon>Dikarya</taxon>
        <taxon>Ascomycota</taxon>
        <taxon>Pezizomycotina</taxon>
        <taxon>Eurotiomycetes</taxon>
        <taxon>Eurotiomycetidae</taxon>
        <taxon>Eurotiales</taxon>
        <taxon>Trichocomaceae</taxon>
        <taxon>Rasamsonia</taxon>
    </lineage>
</organism>
<feature type="compositionally biased region" description="Low complexity" evidence="1">
    <location>
        <begin position="581"/>
        <end position="593"/>
    </location>
</feature>
<proteinExistence type="predicted"/>
<feature type="compositionally biased region" description="Low complexity" evidence="1">
    <location>
        <begin position="500"/>
        <end position="510"/>
    </location>
</feature>
<dbReference type="Proteomes" id="UP000053958">
    <property type="component" value="Unassembled WGS sequence"/>
</dbReference>
<feature type="region of interest" description="Disordered" evidence="1">
    <location>
        <begin position="418"/>
        <end position="437"/>
    </location>
</feature>
<evidence type="ECO:0008006" key="4">
    <source>
        <dbReference type="Google" id="ProtNLM"/>
    </source>
</evidence>
<dbReference type="InterPro" id="IPR036188">
    <property type="entry name" value="FAD/NAD-bd_sf"/>
</dbReference>
<evidence type="ECO:0000313" key="2">
    <source>
        <dbReference type="EMBL" id="KKA18179.1"/>
    </source>
</evidence>
<feature type="compositionally biased region" description="Basic and acidic residues" evidence="1">
    <location>
        <begin position="552"/>
        <end position="580"/>
    </location>
</feature>
<dbReference type="InterPro" id="IPR029731">
    <property type="entry name" value="OSGIN1/2"/>
</dbReference>
<name>A0A0F4YIZ6_RASE3</name>
<accession>A0A0F4YIZ6</accession>
<evidence type="ECO:0000313" key="3">
    <source>
        <dbReference type="Proteomes" id="UP000053958"/>
    </source>
</evidence>
<reference evidence="2 3" key="1">
    <citation type="submission" date="2015-04" db="EMBL/GenBank/DDBJ databases">
        <authorList>
            <person name="Heijne W.H."/>
            <person name="Fedorova N.D."/>
            <person name="Nierman W.C."/>
            <person name="Vollebregt A.W."/>
            <person name="Zhao Z."/>
            <person name="Wu L."/>
            <person name="Kumar M."/>
            <person name="Stam H."/>
            <person name="van den Berg M.A."/>
            <person name="Pel H.J."/>
        </authorList>
    </citation>
    <scope>NUCLEOTIDE SEQUENCE [LARGE SCALE GENOMIC DNA]</scope>
    <source>
        <strain evidence="2 3">CBS 393.64</strain>
    </source>
</reference>